<sequence>MVERKASGVSPVREKGTPTLRRGQIRNRIILEFFRSLAGMGQLGWGIGGVGSSTTTPAPSSTGDSDASSEL</sequence>
<feature type="region of interest" description="Disordered" evidence="1">
    <location>
        <begin position="48"/>
        <end position="71"/>
    </location>
</feature>
<feature type="compositionally biased region" description="Basic and acidic residues" evidence="1">
    <location>
        <begin position="1"/>
        <end position="16"/>
    </location>
</feature>
<proteinExistence type="predicted"/>
<dbReference type="EMBL" id="LR743590">
    <property type="protein sequence ID" value="CAA2617164.1"/>
    <property type="molecule type" value="Genomic_DNA"/>
</dbReference>
<evidence type="ECO:0000256" key="1">
    <source>
        <dbReference type="SAM" id="MobiDB-lite"/>
    </source>
</evidence>
<dbReference type="EMBL" id="LR746266">
    <property type="protein sequence ID" value="CAA7392815.1"/>
    <property type="molecule type" value="Genomic_DNA"/>
</dbReference>
<evidence type="ECO:0000313" key="4">
    <source>
        <dbReference type="Proteomes" id="UP000663760"/>
    </source>
</evidence>
<evidence type="ECO:0000313" key="3">
    <source>
        <dbReference type="EMBL" id="CAA7392815.1"/>
    </source>
</evidence>
<organism evidence="2">
    <name type="scientific">Spirodela intermedia</name>
    <name type="common">Intermediate duckweed</name>
    <dbReference type="NCBI Taxonomy" id="51605"/>
    <lineage>
        <taxon>Eukaryota</taxon>
        <taxon>Viridiplantae</taxon>
        <taxon>Streptophyta</taxon>
        <taxon>Embryophyta</taxon>
        <taxon>Tracheophyta</taxon>
        <taxon>Spermatophyta</taxon>
        <taxon>Magnoliopsida</taxon>
        <taxon>Liliopsida</taxon>
        <taxon>Araceae</taxon>
        <taxon>Lemnoideae</taxon>
        <taxon>Spirodela</taxon>
    </lineage>
</organism>
<gene>
    <name evidence="2" type="ORF">SI7747_03003333</name>
    <name evidence="3" type="ORF">SI8410_03003661</name>
</gene>
<dbReference type="AlphaFoldDB" id="A0A7I8IG39"/>
<keyword evidence="4" id="KW-1185">Reference proteome</keyword>
<feature type="compositionally biased region" description="Low complexity" evidence="1">
    <location>
        <begin position="52"/>
        <end position="63"/>
    </location>
</feature>
<accession>A0A7I8IG39</accession>
<protein>
    <submittedName>
        <fullName evidence="2">Uncharacterized protein</fullName>
    </submittedName>
</protein>
<evidence type="ECO:0000313" key="2">
    <source>
        <dbReference type="EMBL" id="CAA2617164.1"/>
    </source>
</evidence>
<dbReference type="Proteomes" id="UP000663760">
    <property type="component" value="Chromosome 3"/>
</dbReference>
<feature type="region of interest" description="Disordered" evidence="1">
    <location>
        <begin position="1"/>
        <end position="20"/>
    </location>
</feature>
<name>A0A7I8IG39_SPIIN</name>
<reference evidence="2" key="1">
    <citation type="submission" date="2019-12" db="EMBL/GenBank/DDBJ databases">
        <authorList>
            <person name="Scholz U."/>
            <person name="Mascher M."/>
            <person name="Fiebig A."/>
        </authorList>
    </citation>
    <scope>NUCLEOTIDE SEQUENCE</scope>
</reference>